<feature type="domain" description="ABC transmembrane type-1" evidence="11">
    <location>
        <begin position="287"/>
        <end position="583"/>
    </location>
</feature>
<name>A0ABR2XQQ1_9PEZI</name>
<dbReference type="PANTHER" id="PTHR24223">
    <property type="entry name" value="ATP-BINDING CASSETTE SUB-FAMILY C"/>
    <property type="match status" value="1"/>
</dbReference>
<dbReference type="EMBL" id="JARVKM010000030">
    <property type="protein sequence ID" value="KAK9776128.1"/>
    <property type="molecule type" value="Genomic_DNA"/>
</dbReference>
<feature type="transmembrane region" description="Helical" evidence="9">
    <location>
        <begin position="32"/>
        <end position="52"/>
    </location>
</feature>
<dbReference type="InterPro" id="IPR017871">
    <property type="entry name" value="ABC_transporter-like_CS"/>
</dbReference>
<dbReference type="Gene3D" id="1.20.1560.10">
    <property type="entry name" value="ABC transporter type 1, transmembrane domain"/>
    <property type="match status" value="2"/>
</dbReference>
<dbReference type="InterPro" id="IPR003439">
    <property type="entry name" value="ABC_transporter-like_ATP-bd"/>
</dbReference>
<dbReference type="SUPFAM" id="SSF52540">
    <property type="entry name" value="P-loop containing nucleoside triphosphate hydrolases"/>
    <property type="match status" value="2"/>
</dbReference>
<keyword evidence="13" id="KW-1185">Reference proteome</keyword>
<dbReference type="InterPro" id="IPR036640">
    <property type="entry name" value="ABC1_TM_sf"/>
</dbReference>
<feature type="transmembrane region" description="Helical" evidence="9">
    <location>
        <begin position="78"/>
        <end position="97"/>
    </location>
</feature>
<dbReference type="PROSITE" id="PS50893">
    <property type="entry name" value="ABC_TRANSPORTER_2"/>
    <property type="match status" value="2"/>
</dbReference>
<feature type="transmembrane region" description="Helical" evidence="9">
    <location>
        <begin position="109"/>
        <end position="126"/>
    </location>
</feature>
<comment type="caution">
    <text evidence="12">The sequence shown here is derived from an EMBL/GenBank/DDBJ whole genome shotgun (WGS) entry which is preliminary data.</text>
</comment>
<comment type="subcellular location">
    <subcellularLocation>
        <location evidence="1">Membrane</location>
    </subcellularLocation>
</comment>
<dbReference type="InterPro" id="IPR027417">
    <property type="entry name" value="P-loop_NTPase"/>
</dbReference>
<evidence type="ECO:0000313" key="12">
    <source>
        <dbReference type="EMBL" id="KAK9776128.1"/>
    </source>
</evidence>
<evidence type="ECO:0000256" key="8">
    <source>
        <dbReference type="SAM" id="MobiDB-lite"/>
    </source>
</evidence>
<feature type="transmembrane region" description="Helical" evidence="9">
    <location>
        <begin position="520"/>
        <end position="547"/>
    </location>
</feature>
<dbReference type="SUPFAM" id="SSF90123">
    <property type="entry name" value="ABC transporter transmembrane region"/>
    <property type="match status" value="2"/>
</dbReference>
<dbReference type="CDD" id="cd18604">
    <property type="entry name" value="ABC_6TM_VMR1_D2_like"/>
    <property type="match status" value="1"/>
</dbReference>
<feature type="transmembrane region" description="Helical" evidence="9">
    <location>
        <begin position="138"/>
        <end position="159"/>
    </location>
</feature>
<dbReference type="Gene3D" id="3.40.50.300">
    <property type="entry name" value="P-loop containing nucleotide triphosphate hydrolases"/>
    <property type="match status" value="2"/>
</dbReference>
<dbReference type="Gene3D" id="3.40.50.1240">
    <property type="entry name" value="Phosphoglycerate mutase-like"/>
    <property type="match status" value="1"/>
</dbReference>
<evidence type="ECO:0000313" key="13">
    <source>
        <dbReference type="Proteomes" id="UP001465668"/>
    </source>
</evidence>
<keyword evidence="3 9" id="KW-0812">Transmembrane</keyword>
<feature type="domain" description="ABC transporter" evidence="10">
    <location>
        <begin position="1208"/>
        <end position="1455"/>
    </location>
</feature>
<evidence type="ECO:0000256" key="1">
    <source>
        <dbReference type="ARBA" id="ARBA00004370"/>
    </source>
</evidence>
<keyword evidence="6 9" id="KW-1133">Transmembrane helix</keyword>
<gene>
    <name evidence="12" type="ORF">SCAR479_07348</name>
</gene>
<dbReference type="Pfam" id="PF00664">
    <property type="entry name" value="ABC_membrane"/>
    <property type="match status" value="2"/>
</dbReference>
<feature type="transmembrane region" description="Helical" evidence="9">
    <location>
        <begin position="433"/>
        <end position="456"/>
    </location>
</feature>
<evidence type="ECO:0000256" key="6">
    <source>
        <dbReference type="ARBA" id="ARBA00022989"/>
    </source>
</evidence>
<dbReference type="Proteomes" id="UP001465668">
    <property type="component" value="Unassembled WGS sequence"/>
</dbReference>
<reference evidence="12 13" key="1">
    <citation type="submission" date="2024-02" db="EMBL/GenBank/DDBJ databases">
        <title>First draft genome assembly of two strains of Seiridium cardinale.</title>
        <authorList>
            <person name="Emiliani G."/>
            <person name="Scali E."/>
        </authorList>
    </citation>
    <scope>NUCLEOTIDE SEQUENCE [LARGE SCALE GENOMIC DNA]</scope>
    <source>
        <strain evidence="12 13">BM-138-000479</strain>
    </source>
</reference>
<evidence type="ECO:0000259" key="11">
    <source>
        <dbReference type="PROSITE" id="PS50929"/>
    </source>
</evidence>
<dbReference type="CDD" id="cd18596">
    <property type="entry name" value="ABC_6TM_VMR1_D1_like"/>
    <property type="match status" value="1"/>
</dbReference>
<dbReference type="SUPFAM" id="SSF53254">
    <property type="entry name" value="Phosphoglycerate mutase-like"/>
    <property type="match status" value="1"/>
</dbReference>
<dbReference type="InterPro" id="IPR011527">
    <property type="entry name" value="ABC1_TM_dom"/>
</dbReference>
<feature type="transmembrane region" description="Helical" evidence="9">
    <location>
        <begin position="171"/>
        <end position="189"/>
    </location>
</feature>
<keyword evidence="4" id="KW-0547">Nucleotide-binding</keyword>
<feature type="domain" description="ABC transmembrane type-1" evidence="11">
    <location>
        <begin position="886"/>
        <end position="1164"/>
    </location>
</feature>
<evidence type="ECO:0000256" key="4">
    <source>
        <dbReference type="ARBA" id="ARBA00022741"/>
    </source>
</evidence>
<evidence type="ECO:0000256" key="9">
    <source>
        <dbReference type="SAM" id="Phobius"/>
    </source>
</evidence>
<feature type="transmembrane region" description="Helical" evidence="9">
    <location>
        <begin position="1009"/>
        <end position="1030"/>
    </location>
</feature>
<feature type="transmembrane region" description="Helical" evidence="9">
    <location>
        <begin position="920"/>
        <end position="940"/>
    </location>
</feature>
<feature type="transmembrane region" description="Helical" evidence="9">
    <location>
        <begin position="320"/>
        <end position="339"/>
    </location>
</feature>
<evidence type="ECO:0000256" key="7">
    <source>
        <dbReference type="ARBA" id="ARBA00023136"/>
    </source>
</evidence>
<dbReference type="PANTHER" id="PTHR24223:SF356">
    <property type="entry name" value="ATP-BINDING CASSETTE TRANSPORTER ABC4"/>
    <property type="match status" value="1"/>
</dbReference>
<dbReference type="CDD" id="cd03250">
    <property type="entry name" value="ABCC_MRP_domain1"/>
    <property type="match status" value="1"/>
</dbReference>
<feature type="transmembrane region" description="Helical" evidence="9">
    <location>
        <begin position="287"/>
        <end position="308"/>
    </location>
</feature>
<dbReference type="Pfam" id="PF00005">
    <property type="entry name" value="ABC_tran"/>
    <property type="match status" value="2"/>
</dbReference>
<sequence length="1694" mass="188244">MERLEHASLLLSGTTPPDETIVGQYGLEPLTLAVQAAISGMVLSLSSIVLLINQLRSRSKGRFPTNDAPVSGQSRPGLISELCWIVGQLCALTAAVLDGTGKSSNNWREFVVIVYVLTLSAVGLLSPPGSRRRSQLSSHAVCVTIAEVLLTACQLATFTLFTNGRIERTPLWLLGKFAAFVVALVVCFVSPRTWIKPSIALGLAQRDDPTPSPEQTCSYFSYFMSYSWIWPVIKQGSMRRLSLADLPPLPDYEEPLIWRERILEARKRYKSTLPTLIYTLRESLGRMVCFAAITAVVEFLAPYAIFNLLRYLQNPTAAEIRPWIWVTLMFVGPVLRSASYQQYIFNSTRLIVRTKLCLIQELYAKAGLTYEHDDPRGNIEKQDNKTETNNRKDKKTGTITNLIAFDVDAICNSRDFVLVCVATPIEITIGTSFLYLLFGPCALIALCIMLCSFPVATILSRRLSHLQRQVMKHTDDRVSLISEYISSIRTIKYLAWEKTVQGNINAARQLEETQTWRRNLFGVVVVVLSDFIPLFALFIMFAFYTLVMGQKLTAAKAFTAISVIETLRLQFVWVANVTRFMAQAQVAFGRIDRYITNKSEIMRPPEGPPGFKNATFRRTPSEESFRLSVDGFYVTGALNVVSGPSGSGKSALLLSLLGETVLESGGVFCPRDVAYASQTPWLLNDTIRTNIVAHEPFDRERYEQVLKACALNADLEKIENGDLAEVGTDGSNLSGGQRQRICLARAIYSSSQTLLLDDVFSALDSTTQEHIWDFCFSGDLVTGRTIILVTQMAAAKDAAALVTEMSQGRVVSQNKGRRVPRPRTNPPLSVRHSSLCGTMLDLDVSKKSEQVVERKINQETTGQSRNPRTLFYQYMLHFGSHRHAMLAVFLVLLTQLALLGIPLWVSVWVGAYDRENALDVAFYIAIYATTLVSFSLFSAMSQSYFQHSAWKVAQLSHRKLTSAVLSVSLHWYGRNSPGRVINRFSRDMFSLDSILVDYLRITIDNGIRFIFRLAIIGSIMPIFGVPAALLCGVCLVCAEMYTRTQLSVKALSSAAQSPIFSFFAESMAGRPIIRARVGMGSAFSQILARRMRLYARAAMTQYNLNRWICVRADACAALIAFATGVIALSFQSKLPAGLVGFSLTNATGLGQTILNLVRNMNELEVELNCFHRVMEYATLPPEEEETETNDGDEEGDSPLSSWPSEGRVQFCDVTANYEAGAAAILRNLSFTVHAGEKVAIIGRTGSGKSTIALSLLRFTNIVSGKILIDGVDITQLPRRMVRERLTIIPQEPVLLSGDIRSNLDPSYTSNRRQLARAIETCSLLNSQVGTSVLADATSPVHFDSLTLESHVAPRGSNFSQGQRQVLSLARATIRNSSVVVLDEATGSVDHKSDELIQSLMKTEFDKKTVIAIVHRLSSILEYDRIVVIDNGVIRETGTPQNLYNQNGAFTDMIRQIPSATCKSRVVDTARRGTVHKTLRGHRSPAIEIPLVVASPMIHTPQTAIRAFGPALKNSKTSGTILATTDLQETSDFACDIGTDAKELRHIIQCEGWPVDLRLVEDGWNIKGSQSRYAPSLAMLKAHAKDTRGFLRRQGEELIKSDEDVHILVSHGCFLHFLTDDWEDWDNVAGTSWKNCGMRSYHFQHLKSDGEGPATNDVTLIKMDESRQRRGKTQPMYPPEQQELLYENSMKTWVH</sequence>
<evidence type="ECO:0000256" key="5">
    <source>
        <dbReference type="ARBA" id="ARBA00022840"/>
    </source>
</evidence>
<dbReference type="CDD" id="cd03244">
    <property type="entry name" value="ABCC_MRP_domain2"/>
    <property type="match status" value="1"/>
</dbReference>
<dbReference type="InterPro" id="IPR050173">
    <property type="entry name" value="ABC_transporter_C-like"/>
</dbReference>
<accession>A0ABR2XQQ1</accession>
<organism evidence="12 13">
    <name type="scientific">Seiridium cardinale</name>
    <dbReference type="NCBI Taxonomy" id="138064"/>
    <lineage>
        <taxon>Eukaryota</taxon>
        <taxon>Fungi</taxon>
        <taxon>Dikarya</taxon>
        <taxon>Ascomycota</taxon>
        <taxon>Pezizomycotina</taxon>
        <taxon>Sordariomycetes</taxon>
        <taxon>Xylariomycetidae</taxon>
        <taxon>Amphisphaeriales</taxon>
        <taxon>Sporocadaceae</taxon>
        <taxon>Seiridium</taxon>
    </lineage>
</organism>
<evidence type="ECO:0000256" key="2">
    <source>
        <dbReference type="ARBA" id="ARBA00022448"/>
    </source>
</evidence>
<protein>
    <submittedName>
        <fullName evidence="12">ABC multidrug transporter</fullName>
    </submittedName>
</protein>
<feature type="transmembrane region" description="Helical" evidence="9">
    <location>
        <begin position="884"/>
        <end position="908"/>
    </location>
</feature>
<dbReference type="PROSITE" id="PS50929">
    <property type="entry name" value="ABC_TM1F"/>
    <property type="match status" value="2"/>
</dbReference>
<evidence type="ECO:0000256" key="3">
    <source>
        <dbReference type="ARBA" id="ARBA00022692"/>
    </source>
</evidence>
<dbReference type="InterPro" id="IPR029033">
    <property type="entry name" value="His_PPase_superfam"/>
</dbReference>
<keyword evidence="5" id="KW-0067">ATP-binding</keyword>
<keyword evidence="2" id="KW-0813">Transport</keyword>
<dbReference type="SMART" id="SM00382">
    <property type="entry name" value="AAA"/>
    <property type="match status" value="2"/>
</dbReference>
<dbReference type="InterPro" id="IPR003593">
    <property type="entry name" value="AAA+_ATPase"/>
</dbReference>
<feature type="domain" description="ABC transporter" evidence="10">
    <location>
        <begin position="611"/>
        <end position="832"/>
    </location>
</feature>
<keyword evidence="7 9" id="KW-0472">Membrane</keyword>
<proteinExistence type="predicted"/>
<evidence type="ECO:0000259" key="10">
    <source>
        <dbReference type="PROSITE" id="PS50893"/>
    </source>
</evidence>
<feature type="compositionally biased region" description="Acidic residues" evidence="8">
    <location>
        <begin position="1181"/>
        <end position="1196"/>
    </location>
</feature>
<dbReference type="PROSITE" id="PS00211">
    <property type="entry name" value="ABC_TRANSPORTER_1"/>
    <property type="match status" value="2"/>
</dbReference>
<feature type="region of interest" description="Disordered" evidence="8">
    <location>
        <begin position="1180"/>
        <end position="1203"/>
    </location>
</feature>